<organism evidence="4 5">
    <name type="scientific">Enterocloster clostridioformis</name>
    <dbReference type="NCBI Taxonomy" id="1531"/>
    <lineage>
        <taxon>Bacteria</taxon>
        <taxon>Bacillati</taxon>
        <taxon>Bacillota</taxon>
        <taxon>Clostridia</taxon>
        <taxon>Lachnospirales</taxon>
        <taxon>Lachnospiraceae</taxon>
        <taxon>Enterocloster</taxon>
    </lineage>
</organism>
<sequence length="205" mass="23027">MTIGEKIKYCRKQIGITQDKLAELTGIHPVSVRKYETNKMQPQPPQLEKIAAALGVSYNALNGSDTAGLRLETVGDLMGVLMVLCNSGILRITGERGEDKLLKDETVSIQFNHILSSYLEFGYFSRGKEHTLALQDALLNIRNYKVLNDLLKWEKMNFIYQSALKSVGENPNEATQAAIDEIAETKEKVELELQKSQMLILQRTP</sequence>
<dbReference type="RefSeq" id="WP_089774954.1">
    <property type="nucleotide sequence ID" value="NZ_CAUDZF010000211.1"/>
</dbReference>
<name>A0A2X2TXH9_9FIRM</name>
<evidence type="ECO:0000256" key="1">
    <source>
        <dbReference type="ARBA" id="ARBA00023125"/>
    </source>
</evidence>
<dbReference type="InterPro" id="IPR010982">
    <property type="entry name" value="Lambda_DNA-bd_dom_sf"/>
</dbReference>
<dbReference type="PANTHER" id="PTHR46797">
    <property type="entry name" value="HTH-TYPE TRANSCRIPTIONAL REGULATOR"/>
    <property type="match status" value="1"/>
</dbReference>
<feature type="domain" description="HTH cro/C1-type" evidence="3">
    <location>
        <begin position="7"/>
        <end position="61"/>
    </location>
</feature>
<accession>A0A2X2TXH9</accession>
<evidence type="ECO:0000313" key="5">
    <source>
        <dbReference type="Proteomes" id="UP000251853"/>
    </source>
</evidence>
<keyword evidence="5" id="KW-1185">Reference proteome</keyword>
<dbReference type="Proteomes" id="UP000251853">
    <property type="component" value="Unassembled WGS sequence"/>
</dbReference>
<dbReference type="AlphaFoldDB" id="A0A2X2TXH9"/>
<dbReference type="EMBL" id="UAVW01000001">
    <property type="protein sequence ID" value="SQB04355.1"/>
    <property type="molecule type" value="Genomic_DNA"/>
</dbReference>
<dbReference type="GO" id="GO:0003700">
    <property type="term" value="F:DNA-binding transcription factor activity"/>
    <property type="evidence" value="ECO:0007669"/>
    <property type="project" value="TreeGrafter"/>
</dbReference>
<dbReference type="PROSITE" id="PS50943">
    <property type="entry name" value="HTH_CROC1"/>
    <property type="match status" value="1"/>
</dbReference>
<dbReference type="InterPro" id="IPR001387">
    <property type="entry name" value="Cro/C1-type_HTH"/>
</dbReference>
<dbReference type="GO" id="GO:0005829">
    <property type="term" value="C:cytosol"/>
    <property type="evidence" value="ECO:0007669"/>
    <property type="project" value="TreeGrafter"/>
</dbReference>
<dbReference type="PANTHER" id="PTHR46797:SF1">
    <property type="entry name" value="METHYLPHOSPHONATE SYNTHASE"/>
    <property type="match status" value="1"/>
</dbReference>
<dbReference type="SUPFAM" id="SSF47413">
    <property type="entry name" value="lambda repressor-like DNA-binding domains"/>
    <property type="match status" value="1"/>
</dbReference>
<feature type="coiled-coil region" evidence="2">
    <location>
        <begin position="172"/>
        <end position="199"/>
    </location>
</feature>
<protein>
    <submittedName>
        <fullName evidence="4">Phage transcriptional regulator</fullName>
    </submittedName>
</protein>
<keyword evidence="1" id="KW-0238">DNA-binding</keyword>
<evidence type="ECO:0000259" key="3">
    <source>
        <dbReference type="PROSITE" id="PS50943"/>
    </source>
</evidence>
<evidence type="ECO:0000313" key="4">
    <source>
        <dbReference type="EMBL" id="SQB04355.1"/>
    </source>
</evidence>
<dbReference type="Pfam" id="PF01381">
    <property type="entry name" value="HTH_3"/>
    <property type="match status" value="1"/>
</dbReference>
<dbReference type="InterPro" id="IPR050807">
    <property type="entry name" value="TransReg_Diox_bact_type"/>
</dbReference>
<dbReference type="CDD" id="cd00093">
    <property type="entry name" value="HTH_XRE"/>
    <property type="match status" value="1"/>
</dbReference>
<keyword evidence="2" id="KW-0175">Coiled coil</keyword>
<reference evidence="4 5" key="1">
    <citation type="submission" date="2018-06" db="EMBL/GenBank/DDBJ databases">
        <authorList>
            <consortium name="Pathogen Informatics"/>
            <person name="Doyle S."/>
        </authorList>
    </citation>
    <scope>NUCLEOTIDE SEQUENCE [LARGE SCALE GENOMIC DNA]</scope>
    <source>
        <strain evidence="4 5">NCTC11224</strain>
    </source>
</reference>
<dbReference type="Gene3D" id="1.10.260.40">
    <property type="entry name" value="lambda repressor-like DNA-binding domains"/>
    <property type="match status" value="1"/>
</dbReference>
<dbReference type="SMART" id="SM00530">
    <property type="entry name" value="HTH_XRE"/>
    <property type="match status" value="1"/>
</dbReference>
<dbReference type="GO" id="GO:0003677">
    <property type="term" value="F:DNA binding"/>
    <property type="evidence" value="ECO:0007669"/>
    <property type="project" value="UniProtKB-KW"/>
</dbReference>
<proteinExistence type="predicted"/>
<gene>
    <name evidence="4" type="ORF">NCTC11224_00767</name>
</gene>
<evidence type="ECO:0000256" key="2">
    <source>
        <dbReference type="SAM" id="Coils"/>
    </source>
</evidence>